<dbReference type="RefSeq" id="WP_137032659.1">
    <property type="nucleotide sequence ID" value="NZ_SZNK01000001.1"/>
</dbReference>
<proteinExistence type="predicted"/>
<name>A0A4V5TQY4_9BACL</name>
<dbReference type="Proteomes" id="UP000307841">
    <property type="component" value="Unassembled WGS sequence"/>
</dbReference>
<accession>A0A4V5TQY4</accession>
<dbReference type="AlphaFoldDB" id="A0A4V5TQY4"/>
<sequence length="136" mass="16159">MKFQIFCLVLLCLIGCETKDSIHSLSSSSVVDRDKLVDQFLIIHDFNSGEEFDTQKLKEIQNDSNRQDYKKVLDDFFTQHLQKEMESFQTINKSEHERHILVITKDRWLYRVSLKQWPDNNNIWTVDMYGGLLQSQ</sequence>
<dbReference type="EMBL" id="SZNK01000001">
    <property type="protein sequence ID" value="TKI58913.1"/>
    <property type="molecule type" value="Genomic_DNA"/>
</dbReference>
<dbReference type="OrthoDB" id="2468003at2"/>
<evidence type="ECO:0000313" key="1">
    <source>
        <dbReference type="EMBL" id="TKI58913.1"/>
    </source>
</evidence>
<comment type="caution">
    <text evidence="1">The sequence shown here is derived from an EMBL/GenBank/DDBJ whole genome shotgun (WGS) entry which is preliminary data.</text>
</comment>
<organism evidence="1 2">
    <name type="scientific">Brevibacillus antibioticus</name>
    <dbReference type="NCBI Taxonomy" id="2570228"/>
    <lineage>
        <taxon>Bacteria</taxon>
        <taxon>Bacillati</taxon>
        <taxon>Bacillota</taxon>
        <taxon>Bacilli</taxon>
        <taxon>Bacillales</taxon>
        <taxon>Paenibacillaceae</taxon>
        <taxon>Brevibacillus</taxon>
    </lineage>
</organism>
<gene>
    <name evidence="1" type="ORF">E8L90_27925</name>
</gene>
<protein>
    <submittedName>
        <fullName evidence="1">Uncharacterized protein</fullName>
    </submittedName>
</protein>
<reference evidence="1 2" key="1">
    <citation type="submission" date="2019-04" db="EMBL/GenBank/DDBJ databases">
        <title>Whole genome sequencing of Brevibacillus sp. TGS2-1.</title>
        <authorList>
            <person name="Choi A."/>
        </authorList>
    </citation>
    <scope>NUCLEOTIDE SEQUENCE [LARGE SCALE GENOMIC DNA]</scope>
    <source>
        <strain evidence="1 2">TGS2-1</strain>
    </source>
</reference>
<keyword evidence="2" id="KW-1185">Reference proteome</keyword>
<evidence type="ECO:0000313" key="2">
    <source>
        <dbReference type="Proteomes" id="UP000307841"/>
    </source>
</evidence>